<reference evidence="2" key="1">
    <citation type="submission" date="2023-08" db="EMBL/GenBank/DDBJ databases">
        <authorList>
            <person name="Chen Y."/>
            <person name="Shah S."/>
            <person name="Dougan E. K."/>
            <person name="Thang M."/>
            <person name="Chan C."/>
        </authorList>
    </citation>
    <scope>NUCLEOTIDE SEQUENCE</scope>
</reference>
<keyword evidence="1" id="KW-0472">Membrane</keyword>
<gene>
    <name evidence="2" type="ORF">EVOR1521_LOCUS10107</name>
</gene>
<proteinExistence type="predicted"/>
<name>A0AA36I894_9DINO</name>
<evidence type="ECO:0000313" key="3">
    <source>
        <dbReference type="Proteomes" id="UP001178507"/>
    </source>
</evidence>
<dbReference type="SMART" id="SM00261">
    <property type="entry name" value="FU"/>
    <property type="match status" value="2"/>
</dbReference>
<dbReference type="AlphaFoldDB" id="A0AA36I894"/>
<keyword evidence="1" id="KW-1133">Transmembrane helix</keyword>
<accession>A0AA36I894</accession>
<dbReference type="EMBL" id="CAUJNA010000946">
    <property type="protein sequence ID" value="CAJ1382805.1"/>
    <property type="molecule type" value="Genomic_DNA"/>
</dbReference>
<evidence type="ECO:0000256" key="1">
    <source>
        <dbReference type="SAM" id="Phobius"/>
    </source>
</evidence>
<organism evidence="2 3">
    <name type="scientific">Effrenium voratum</name>
    <dbReference type="NCBI Taxonomy" id="2562239"/>
    <lineage>
        <taxon>Eukaryota</taxon>
        <taxon>Sar</taxon>
        <taxon>Alveolata</taxon>
        <taxon>Dinophyceae</taxon>
        <taxon>Suessiales</taxon>
        <taxon>Symbiodiniaceae</taxon>
        <taxon>Effrenium</taxon>
    </lineage>
</organism>
<comment type="caution">
    <text evidence="2">The sequence shown here is derived from an EMBL/GenBank/DDBJ whole genome shotgun (WGS) entry which is preliminary data.</text>
</comment>
<evidence type="ECO:0000313" key="2">
    <source>
        <dbReference type="EMBL" id="CAJ1382805.1"/>
    </source>
</evidence>
<keyword evidence="1" id="KW-0812">Transmembrane</keyword>
<keyword evidence="3" id="KW-1185">Reference proteome</keyword>
<sequence length="519" mass="56868">MSVYLEQSIGASVPLFWRAARLEYSLALPSDTEMVAIRVDAETKGALALRVPLRGLVTALAPGQTSAYVAVQPDEALELRLDLGGQEYALRVVRSRIRSSGEGRTPDPARTYPPQGTLAGLNLWDSMGLAASMAWFMPRVSLYVASIREDAHGVRLAATPNDPDAELEWRFNGGKWDFLVSGLTSSPAEVAPYGWTLLEVRVSSFVQMEPLVYQVVLARGGVCHPSCSRCGQGGCQACTPPLVLVGSKCLYTTCSSSSVYFNKSTEGCEPCDSSCLECIDGTARGCLKCPASKYLRPASPVAIAGACQSCMAGYFVHPSSQRCQLAPADLQAERFYLRLALRVSVEDFLENAETLKTVLRKSAETLAVSSQDVRFHRWDSAKEGLGVNFFLEVENPFVQHRNSEEWFNIDEWFASLPVPVDEIRILTQSQLYPAAPPALPSPFLDPFMWGVIGAGSASVLLIYPLYNFYFVRKYRQQQPYPVSDGQELFVDQILERTDPVVMSAMVHSKGNLKAAAGDD</sequence>
<feature type="transmembrane region" description="Helical" evidence="1">
    <location>
        <begin position="447"/>
        <end position="466"/>
    </location>
</feature>
<dbReference type="InterPro" id="IPR006212">
    <property type="entry name" value="Furin_repeat"/>
</dbReference>
<dbReference type="SUPFAM" id="SSF57184">
    <property type="entry name" value="Growth factor receptor domain"/>
    <property type="match status" value="1"/>
</dbReference>
<dbReference type="InterPro" id="IPR009030">
    <property type="entry name" value="Growth_fac_rcpt_cys_sf"/>
</dbReference>
<dbReference type="CDD" id="cd00064">
    <property type="entry name" value="FU"/>
    <property type="match status" value="2"/>
</dbReference>
<dbReference type="Proteomes" id="UP001178507">
    <property type="component" value="Unassembled WGS sequence"/>
</dbReference>
<protein>
    <submittedName>
        <fullName evidence="2">Uncharacterized protein</fullName>
    </submittedName>
</protein>